<dbReference type="Gene3D" id="3.40.50.10490">
    <property type="entry name" value="Glucose-6-phosphate isomerase like protein, domain 1"/>
    <property type="match status" value="1"/>
</dbReference>
<comment type="similarity">
    <text evidence="1">Belongs to the SIS family. PHI subfamily.</text>
</comment>
<accession>A0A9X3LIH1</accession>
<dbReference type="InterPro" id="IPR046348">
    <property type="entry name" value="SIS_dom_sf"/>
</dbReference>
<organism evidence="3 4">
    <name type="scientific">Paenisporosarcina quisquiliarum</name>
    <dbReference type="NCBI Taxonomy" id="365346"/>
    <lineage>
        <taxon>Bacteria</taxon>
        <taxon>Bacillati</taxon>
        <taxon>Bacillota</taxon>
        <taxon>Bacilli</taxon>
        <taxon>Bacillales</taxon>
        <taxon>Caryophanaceae</taxon>
        <taxon>Paenisporosarcina</taxon>
    </lineage>
</organism>
<dbReference type="Pfam" id="PF01380">
    <property type="entry name" value="SIS"/>
    <property type="match status" value="1"/>
</dbReference>
<dbReference type="NCBIfam" id="TIGR03127">
    <property type="entry name" value="RuMP_HxlB"/>
    <property type="match status" value="1"/>
</dbReference>
<evidence type="ECO:0000313" key="3">
    <source>
        <dbReference type="EMBL" id="MCZ8538558.1"/>
    </source>
</evidence>
<name>A0A9X3LIH1_9BACL</name>
<sequence>MKTKGYTDEILAELKRTLELINDEDAEKVVEGILRAKKIFVAGGGRSGFMAKAFVMRMMHVGLDAYVVGETVTPNLEPSDIFIVGSGSGETGSLAAMTKKAKSIGATVVAVTINPNSTIGKLADIQIEIPAQAKAEGTSGKSIQPMGSLFEQSLLLFYDAVILRFMDKKGLKSDVMYGRHTNLE</sequence>
<evidence type="ECO:0000259" key="2">
    <source>
        <dbReference type="PROSITE" id="PS51464"/>
    </source>
</evidence>
<comment type="caution">
    <text evidence="3">The sequence shown here is derived from an EMBL/GenBank/DDBJ whole genome shotgun (WGS) entry which is preliminary data.</text>
</comment>
<dbReference type="CDD" id="cd05005">
    <property type="entry name" value="SIS_PHI"/>
    <property type="match status" value="1"/>
</dbReference>
<evidence type="ECO:0000256" key="1">
    <source>
        <dbReference type="ARBA" id="ARBA00009235"/>
    </source>
</evidence>
<evidence type="ECO:0000313" key="4">
    <source>
        <dbReference type="Proteomes" id="UP001152173"/>
    </source>
</evidence>
<dbReference type="GO" id="GO:0016853">
    <property type="term" value="F:isomerase activity"/>
    <property type="evidence" value="ECO:0007669"/>
    <property type="project" value="InterPro"/>
</dbReference>
<reference evidence="3" key="1">
    <citation type="submission" date="2022-05" db="EMBL/GenBank/DDBJ databases">
        <authorList>
            <person name="Colautti A."/>
            <person name="Iacumin L."/>
        </authorList>
    </citation>
    <scope>NUCLEOTIDE SEQUENCE</scope>
    <source>
        <strain evidence="3">SK 55</strain>
    </source>
</reference>
<dbReference type="PANTHER" id="PTHR43443">
    <property type="entry name" value="3-HEXULOSE-6-PHOSPHATE ISOMERASE"/>
    <property type="match status" value="1"/>
</dbReference>
<dbReference type="SUPFAM" id="SSF53697">
    <property type="entry name" value="SIS domain"/>
    <property type="match status" value="1"/>
</dbReference>
<dbReference type="PROSITE" id="PS51464">
    <property type="entry name" value="SIS"/>
    <property type="match status" value="1"/>
</dbReference>
<dbReference type="PANTHER" id="PTHR43443:SF1">
    <property type="entry name" value="3-HEXULOSE-6-PHOSPHATE ISOMERASE"/>
    <property type="match status" value="1"/>
</dbReference>
<proteinExistence type="inferred from homology"/>
<dbReference type="RefSeq" id="WP_269927628.1">
    <property type="nucleotide sequence ID" value="NZ_JAMKBJ010000019.1"/>
</dbReference>
<dbReference type="InterPro" id="IPR001347">
    <property type="entry name" value="SIS_dom"/>
</dbReference>
<feature type="domain" description="SIS" evidence="2">
    <location>
        <begin position="29"/>
        <end position="171"/>
    </location>
</feature>
<dbReference type="GO" id="GO:0097367">
    <property type="term" value="F:carbohydrate derivative binding"/>
    <property type="evidence" value="ECO:0007669"/>
    <property type="project" value="InterPro"/>
</dbReference>
<dbReference type="Proteomes" id="UP001152173">
    <property type="component" value="Unassembled WGS sequence"/>
</dbReference>
<dbReference type="InterPro" id="IPR017552">
    <property type="entry name" value="PHI/rmpB"/>
</dbReference>
<protein>
    <submittedName>
        <fullName evidence="3">6-phospho-3-hexuloisomerase</fullName>
    </submittedName>
</protein>
<dbReference type="GO" id="GO:1901135">
    <property type="term" value="P:carbohydrate derivative metabolic process"/>
    <property type="evidence" value="ECO:0007669"/>
    <property type="project" value="InterPro"/>
</dbReference>
<gene>
    <name evidence="3" type="primary">hxlB</name>
    <name evidence="3" type="ORF">M9R32_15290</name>
</gene>
<keyword evidence="4" id="KW-1185">Reference proteome</keyword>
<dbReference type="AlphaFoldDB" id="A0A9X3LIH1"/>
<dbReference type="EMBL" id="JAMKBJ010000019">
    <property type="protein sequence ID" value="MCZ8538558.1"/>
    <property type="molecule type" value="Genomic_DNA"/>
</dbReference>